<dbReference type="AlphaFoldDB" id="A0A2D0KM88"/>
<dbReference type="GO" id="GO:0006310">
    <property type="term" value="P:DNA recombination"/>
    <property type="evidence" value="ECO:0007669"/>
    <property type="project" value="UniProtKB-KW"/>
</dbReference>
<evidence type="ECO:0000256" key="1">
    <source>
        <dbReference type="ARBA" id="ARBA00022908"/>
    </source>
</evidence>
<evidence type="ECO:0000256" key="2">
    <source>
        <dbReference type="ARBA" id="ARBA00023172"/>
    </source>
</evidence>
<gene>
    <name evidence="4" type="ORF">Xsto_02828</name>
</gene>
<dbReference type="InterPro" id="IPR050090">
    <property type="entry name" value="Tyrosine_recombinase_XerCD"/>
</dbReference>
<dbReference type="SUPFAM" id="SSF56349">
    <property type="entry name" value="DNA breaking-rejoining enzymes"/>
    <property type="match status" value="1"/>
</dbReference>
<keyword evidence="2" id="KW-0233">DNA recombination</keyword>
<dbReference type="PROSITE" id="PS51898">
    <property type="entry name" value="TYR_RECOMBINASE"/>
    <property type="match status" value="1"/>
</dbReference>
<proteinExistence type="predicted"/>
<dbReference type="InterPro" id="IPR002104">
    <property type="entry name" value="Integrase_catalytic"/>
</dbReference>
<reference evidence="4 5" key="1">
    <citation type="journal article" date="2017" name="Nat. Microbiol.">
        <title>Natural product diversity associated with the nematode symbionts Photorhabdus and Xenorhabdus.</title>
        <authorList>
            <person name="Tobias N.J."/>
            <person name="Wolff H."/>
            <person name="Djahanschiri B."/>
            <person name="Grundmann F."/>
            <person name="Kronenwerth M."/>
            <person name="Shi Y.M."/>
            <person name="Simonyi S."/>
            <person name="Grun P."/>
            <person name="Shapiro-Ilan D."/>
            <person name="Pidot S.J."/>
            <person name="Stinear T.P."/>
            <person name="Ebersberger I."/>
            <person name="Bode H.B."/>
        </authorList>
    </citation>
    <scope>NUCLEOTIDE SEQUENCE [LARGE SCALE GENOMIC DNA]</scope>
    <source>
        <strain evidence="4 5">DSM 17904</strain>
    </source>
</reference>
<feature type="domain" description="Tyr recombinase" evidence="3">
    <location>
        <begin position="1"/>
        <end position="111"/>
    </location>
</feature>
<dbReference type="Pfam" id="PF00589">
    <property type="entry name" value="Phage_integrase"/>
    <property type="match status" value="1"/>
</dbReference>
<dbReference type="PANTHER" id="PTHR30349">
    <property type="entry name" value="PHAGE INTEGRASE-RELATED"/>
    <property type="match status" value="1"/>
</dbReference>
<evidence type="ECO:0000259" key="3">
    <source>
        <dbReference type="PROSITE" id="PS51898"/>
    </source>
</evidence>
<evidence type="ECO:0000313" key="5">
    <source>
        <dbReference type="Proteomes" id="UP000222366"/>
    </source>
</evidence>
<keyword evidence="1" id="KW-0229">DNA integration</keyword>
<dbReference type="Proteomes" id="UP000222366">
    <property type="component" value="Unassembled WGS sequence"/>
</dbReference>
<evidence type="ECO:0000313" key="4">
    <source>
        <dbReference type="EMBL" id="PHM64554.1"/>
    </source>
</evidence>
<dbReference type="InterPro" id="IPR011010">
    <property type="entry name" value="DNA_brk_join_enz"/>
</dbReference>
<dbReference type="EMBL" id="NJAJ01000027">
    <property type="protein sequence ID" value="PHM64554.1"/>
    <property type="molecule type" value="Genomic_DNA"/>
</dbReference>
<name>A0A2D0KM88_9GAMM</name>
<keyword evidence="5" id="KW-1185">Reference proteome</keyword>
<dbReference type="Gene3D" id="1.10.443.10">
    <property type="entry name" value="Intergrase catalytic core"/>
    <property type="match status" value="1"/>
</dbReference>
<comment type="caution">
    <text evidence="4">The sequence shown here is derived from an EMBL/GenBank/DDBJ whole genome shotgun (WGS) entry which is preliminary data.</text>
</comment>
<dbReference type="GO" id="GO:0015074">
    <property type="term" value="P:DNA integration"/>
    <property type="evidence" value="ECO:0007669"/>
    <property type="project" value="UniProtKB-KW"/>
</dbReference>
<dbReference type="GO" id="GO:0003677">
    <property type="term" value="F:DNA binding"/>
    <property type="evidence" value="ECO:0007669"/>
    <property type="project" value="InterPro"/>
</dbReference>
<dbReference type="CDD" id="cd00796">
    <property type="entry name" value="INT_Rci_Hp1_C"/>
    <property type="match status" value="1"/>
</dbReference>
<protein>
    <submittedName>
        <fullName evidence="4">Integrase/recombinase XerC</fullName>
    </submittedName>
</protein>
<dbReference type="PANTHER" id="PTHR30349:SF93">
    <property type="entry name" value="FELS-2 PROPHAGE PROTEIN"/>
    <property type="match status" value="1"/>
</dbReference>
<organism evidence="4 5">
    <name type="scientific">Xenorhabdus stockiae</name>
    <dbReference type="NCBI Taxonomy" id="351614"/>
    <lineage>
        <taxon>Bacteria</taxon>
        <taxon>Pseudomonadati</taxon>
        <taxon>Pseudomonadota</taxon>
        <taxon>Gammaproteobacteria</taxon>
        <taxon>Enterobacterales</taxon>
        <taxon>Morganellaceae</taxon>
        <taxon>Xenorhabdus</taxon>
    </lineage>
</organism>
<accession>A0A2D0KM88</accession>
<sequence length="136" mass="15496">MLHNRVTFTETKNGKHRTLPISDEVMGAVKTKQSGLLFDVNYQSYRKMLKEIKPDLPVGQTVHVLRHTFAAHFMMNGGNILTLQKIMGHASIQQTMTYAHFARDYQLDAIKFNPLRGCIHIPIHIIGETWASIAPR</sequence>
<dbReference type="InterPro" id="IPR013762">
    <property type="entry name" value="Integrase-like_cat_sf"/>
</dbReference>